<evidence type="ECO:0000259" key="4">
    <source>
        <dbReference type="Pfam" id="PF02769"/>
    </source>
</evidence>
<dbReference type="InterPro" id="IPR024030">
    <property type="entry name" value="AIR_synthase-rel_sll0787"/>
</dbReference>
<organism evidence="5 6">
    <name type="scientific">Jiella sonneratiae</name>
    <dbReference type="NCBI Taxonomy" id="2816856"/>
    <lineage>
        <taxon>Bacteria</taxon>
        <taxon>Pseudomonadati</taxon>
        <taxon>Pseudomonadota</taxon>
        <taxon>Alphaproteobacteria</taxon>
        <taxon>Hyphomicrobiales</taxon>
        <taxon>Aurantimonadaceae</taxon>
        <taxon>Jiella</taxon>
    </lineage>
</organism>
<keyword evidence="6" id="KW-1185">Reference proteome</keyword>
<dbReference type="InterPro" id="IPR016188">
    <property type="entry name" value="PurM-like_N"/>
</dbReference>
<dbReference type="PANTHER" id="PTHR30270">
    <property type="entry name" value="THIAMINE-MONOPHOSPHATE KINASE"/>
    <property type="match status" value="1"/>
</dbReference>
<evidence type="ECO:0000313" key="6">
    <source>
        <dbReference type="Proteomes" id="UP000664288"/>
    </source>
</evidence>
<dbReference type="InterPro" id="IPR036921">
    <property type="entry name" value="PurM-like_N_sf"/>
</dbReference>
<evidence type="ECO:0000259" key="3">
    <source>
        <dbReference type="Pfam" id="PF00586"/>
    </source>
</evidence>
<dbReference type="NCBIfam" id="TIGR04049">
    <property type="entry name" value="AIR_rel_sll0787"/>
    <property type="match status" value="1"/>
</dbReference>
<dbReference type="Gene3D" id="3.30.1330.10">
    <property type="entry name" value="PurM-like, N-terminal domain"/>
    <property type="match status" value="1"/>
</dbReference>
<sequence length="366" mass="39013">MHGCAPIFPPIRRSPIPPQASWRSHGACRRRPKSRGEGPVTLDPDTLAESLRAHPSIRGKLAIGRATGALGLSMRDAATAGDDAAALPNAAGGWDLLAGEGFIPSFVEDDPWFAGWCGVMVNLSDIAAMGGRAVALVDQVFAPSPEKAAPLLAGLRAAAEAYGVPIVGGHTNFAAPDLGLAVTVLGRTRALLTSFDARPGDVLMIAVDMRGTYRNFDNFCAAIDVAPERLRGDLALVSDLAERRFFRAGKDISQGGIAGTALMLAEASGVGIALDLDRVLTPFPPGQIPLERWMRTFPSFGFLFAMKPDKVLRAAEMFQERGIYAGLIGEVERSSTVTFHSGGRSAVFWDWRETPYLRPAPAPERP</sequence>
<feature type="region of interest" description="Disordered" evidence="2">
    <location>
        <begin position="1"/>
        <end position="44"/>
    </location>
</feature>
<dbReference type="Gene3D" id="3.90.650.10">
    <property type="entry name" value="PurM-like C-terminal domain"/>
    <property type="match status" value="1"/>
</dbReference>
<evidence type="ECO:0000256" key="2">
    <source>
        <dbReference type="SAM" id="MobiDB-lite"/>
    </source>
</evidence>
<dbReference type="PANTHER" id="PTHR30270:SF0">
    <property type="entry name" value="THIAMINE-MONOPHOSPHATE KINASE"/>
    <property type="match status" value="1"/>
</dbReference>
<proteinExistence type="predicted"/>
<accession>A0ABS3JAL1</accession>
<evidence type="ECO:0000256" key="1">
    <source>
        <dbReference type="ARBA" id="ARBA00022977"/>
    </source>
</evidence>
<keyword evidence="1" id="KW-0784">Thiamine biosynthesis</keyword>
<comment type="caution">
    <text evidence="5">The sequence shown here is derived from an EMBL/GenBank/DDBJ whole genome shotgun (WGS) entry which is preliminary data.</text>
</comment>
<reference evidence="5 6" key="1">
    <citation type="submission" date="2021-03" db="EMBL/GenBank/DDBJ databases">
        <title>Whole genome sequence of Jiella sp. MQZ13P-4.</title>
        <authorList>
            <person name="Tuo L."/>
        </authorList>
    </citation>
    <scope>NUCLEOTIDE SEQUENCE [LARGE SCALE GENOMIC DNA]</scope>
    <source>
        <strain evidence="5 6">MQZ13P-4</strain>
    </source>
</reference>
<dbReference type="Pfam" id="PF02769">
    <property type="entry name" value="AIRS_C"/>
    <property type="match status" value="1"/>
</dbReference>
<dbReference type="SUPFAM" id="SSF55326">
    <property type="entry name" value="PurM N-terminal domain-like"/>
    <property type="match status" value="1"/>
</dbReference>
<dbReference type="InterPro" id="IPR036676">
    <property type="entry name" value="PurM-like_C_sf"/>
</dbReference>
<dbReference type="InterPro" id="IPR010918">
    <property type="entry name" value="PurM-like_C_dom"/>
</dbReference>
<name>A0ABS3JAL1_9HYPH</name>
<evidence type="ECO:0000313" key="5">
    <source>
        <dbReference type="EMBL" id="MBO0905978.1"/>
    </source>
</evidence>
<protein>
    <submittedName>
        <fullName evidence="5">Sll0787 family AIR synthase-like protein</fullName>
    </submittedName>
</protein>
<dbReference type="InterPro" id="IPR006283">
    <property type="entry name" value="ThiL-like"/>
</dbReference>
<feature type="domain" description="PurM-like C-terminal" evidence="4">
    <location>
        <begin position="243"/>
        <end position="337"/>
    </location>
</feature>
<feature type="domain" description="PurM-like N-terminal" evidence="3">
    <location>
        <begin position="81"/>
        <end position="187"/>
    </location>
</feature>
<dbReference type="Proteomes" id="UP000664288">
    <property type="component" value="Unassembled WGS sequence"/>
</dbReference>
<dbReference type="SUPFAM" id="SSF56042">
    <property type="entry name" value="PurM C-terminal domain-like"/>
    <property type="match status" value="1"/>
</dbReference>
<dbReference type="EMBL" id="JAFMPY010000029">
    <property type="protein sequence ID" value="MBO0905978.1"/>
    <property type="molecule type" value="Genomic_DNA"/>
</dbReference>
<gene>
    <name evidence="5" type="ORF">J1C47_20210</name>
</gene>
<dbReference type="Pfam" id="PF00586">
    <property type="entry name" value="AIRS"/>
    <property type="match status" value="1"/>
</dbReference>